<feature type="transmembrane region" description="Helical" evidence="21">
    <location>
        <begin position="1363"/>
        <end position="1386"/>
    </location>
</feature>
<evidence type="ECO:0000256" key="14">
    <source>
        <dbReference type="ARBA" id="ARBA00023136"/>
    </source>
</evidence>
<feature type="transmembrane region" description="Helical" evidence="21">
    <location>
        <begin position="856"/>
        <end position="879"/>
    </location>
</feature>
<evidence type="ECO:0000259" key="24">
    <source>
        <dbReference type="Pfam" id="PF06512"/>
    </source>
</evidence>
<evidence type="ECO:0000256" key="22">
    <source>
        <dbReference type="SAM" id="Coils"/>
    </source>
</evidence>
<name>A0A091GJD4_CUCCA</name>
<feature type="domain" description="Ion transport" evidence="23">
    <location>
        <begin position="1140"/>
        <end position="1395"/>
    </location>
</feature>
<evidence type="ECO:0000256" key="4">
    <source>
        <dbReference type="ARBA" id="ARBA00022461"/>
    </source>
</evidence>
<gene>
    <name evidence="26" type="ORF">N303_03770</name>
</gene>
<dbReference type="InterPro" id="IPR043203">
    <property type="entry name" value="VGCC_Ca_Na"/>
</dbReference>
<feature type="transmembrane region" description="Helical" evidence="21">
    <location>
        <begin position="1607"/>
        <end position="1626"/>
    </location>
</feature>
<dbReference type="InterPro" id="IPR005821">
    <property type="entry name" value="Ion_trans_dom"/>
</dbReference>
<keyword evidence="12 21" id="KW-0915">Sodium</keyword>
<feature type="transmembrane region" description="Helical" evidence="21">
    <location>
        <begin position="1512"/>
        <end position="1538"/>
    </location>
</feature>
<feature type="transmembrane region" description="Helical" evidence="21">
    <location>
        <begin position="185"/>
        <end position="205"/>
    </location>
</feature>
<evidence type="ECO:0000256" key="16">
    <source>
        <dbReference type="ARBA" id="ARBA00023180"/>
    </source>
</evidence>
<feature type="transmembrane region" description="Helical" evidence="21">
    <location>
        <begin position="240"/>
        <end position="260"/>
    </location>
</feature>
<feature type="domain" description="Sodium ion transport-associated" evidence="24">
    <location>
        <begin position="894"/>
        <end position="1136"/>
    </location>
</feature>
<dbReference type="STRING" id="55661.A0A091GJD4"/>
<keyword evidence="7 21" id="KW-0812">Transmembrane</keyword>
<evidence type="ECO:0000256" key="13">
    <source>
        <dbReference type="ARBA" id="ARBA00023065"/>
    </source>
</evidence>
<dbReference type="InterPro" id="IPR044564">
    <property type="entry name" value="Na_chnl_inactivation_gate"/>
</dbReference>
<keyword evidence="17 21" id="KW-0739">Sodium transport</keyword>
<evidence type="ECO:0000256" key="20">
    <source>
        <dbReference type="ARBA" id="ARBA00047025"/>
    </source>
</evidence>
<feature type="coiled-coil region" evidence="22">
    <location>
        <begin position="404"/>
        <end position="434"/>
    </location>
</feature>
<dbReference type="PANTHER" id="PTHR10037">
    <property type="entry name" value="VOLTAGE-GATED CATION CHANNEL CALCIUM AND SODIUM"/>
    <property type="match status" value="1"/>
</dbReference>
<evidence type="ECO:0000256" key="21">
    <source>
        <dbReference type="RuleBase" id="RU361132"/>
    </source>
</evidence>
<evidence type="ECO:0000256" key="1">
    <source>
        <dbReference type="ARBA" id="ARBA00004651"/>
    </source>
</evidence>
<dbReference type="Gene3D" id="1.10.287.70">
    <property type="match status" value="4"/>
</dbReference>
<dbReference type="GO" id="GO:0019228">
    <property type="term" value="P:neuronal action potential"/>
    <property type="evidence" value="ECO:0007669"/>
    <property type="project" value="TreeGrafter"/>
</dbReference>
<dbReference type="Pfam" id="PF06512">
    <property type="entry name" value="Na_trans_assoc"/>
    <property type="match status" value="1"/>
</dbReference>
<sequence>NNFRRFTPESLAAIKERIAEKKKQQAKVKQENKGQRVEEVKLTPQLDLGTYKKLPSLYGDVPVKLIGEPLEDLDPYYSDHKTFMVINKRRTIFRFTATPALCIVGPFNPHIFLNLIFTLFVGFITCTVILNCASMAVNKLPEELSWTEHVFTAIYTGEILIKVLARGLFWNEFTFLRDPWNCLDLVVIVITYVTMFKSMGKISALRTFRVLRTLKAVSVIPGLKVIVNSLIESVKKLTDVLILTVFCLSIFALIGLQLFMCNLKSKCVLNNTTFNESLCKDAKIYVQGKEDICSRMNKSSEILLCGFTPEPNKECPENYTCQKVGENPDFGYTSFDHFGWAFLSLFRLMTQDSWERLYRQVIRTSGKSSFIFFLGVIFLCSFYLFNLILAVVTMAYEEQNRATLAETQAKEKLLQNAQQVLEKEKDVIQRDLDRLEKWASENLMRFNKAKCKVLHLDWGSPSFQYTMGDDVLESSPAEKDFGVLVDQKLDMSRQCALTAQKANCILGCIQRSVASRAREGILPLYSSLVRPHLEHCVQFWNPQCKKDMELLEQVQRKATNMIGGLEHLPYEDRLRETHCSPLQLGLWQILLSYELSVESINDPFRRQRLMSAATVITDNLQLQESKLKCPSFWTRFSQKYLIWNCCPFWEAVKKKVQLVILNPFVDLLITICIIVNTFFMALEHPDMPSHYRRMICISDKVFTLIFTAEMILKIIALDPYNYFQQKWNIFDSIVVMIGLISFQDNLSYFRVLRIFKLAKSWPALNTLMKIILNSVGALGNLTLVLVITVFIFAVVGKQVLGNYYKTNALKISTDKNLRWHMKDFCHSFLIVFRILCREWIETMWECMEVAGEGLCLPIFLLVLVIGNLVVLNLFIALLLSSFNTDSSLGQEDTGQMTKSQIAIAQIYKGLQFAKNRIVNHCGKIMKRKPKTTSRKKTLVRISARDIEKNNYAMTDVKKDVDSNCFDIEYYSTEESSSIRRKYEEFLTHRSTCAPIAIAETYTDEGDDEYSVCTDIEYRKQNGLCWMGPERSSSSNPYAMGRDIVQGIKFLIASSSLVLNTFKDEASTTSLDNLCHYSEASTVDPVILLEMISQPKKSDLPKDCFAEGCLVCFPCCAVDITKFPCRTWWKFRKTCYRIVKHSWFETFIIFIIVLSSAALAFEDIHLQDRKNVKLVLEYADGIFTYIFFMEMLLKWVAYGLHSYFTNAWCWLDFIIVCVSIILSALKSLRTLRALRPLRALSRFEGIKVVVNALLGAIPSILNVLLVCVVFWLLFNIAGVQFLGKKFSKCILKEGDINLIDNKDNCTFYNGTWKNNDVNFDNVGIGYLALLQVATFKGWLDIMYAAVDSRGINEQPKFEASSAMYMYFVIFIIFGSFFMLNLFVGVVISNFNQQRKKMSAKELFLTEEQRKYYNALKKLGSKKPRKPIPRPLNAFQGLLFDIVSHKSFDITIMTFICLNMVVMMAENSQKGNSDVLNKINYFFVAVFTTECVIKILALRYYFFTSGWNIFDLALVILSLVSIGLSEGFRALSSPSLLRIFRLTRIGRILRLIRKARGIRTLLFALLMSLPALFNIGLLLFLIMFIYAIVGMTNFACLGWEGGIDNLFNFQTFVSSMLCLFQITTSAGWDGLLVPLFSKPISCAPNLNLTYEQKKNCANKEVGILFFVSYVIISFLIVVNMYIAVILENFNVATEESTDPLCEDDFDMFYETWGNFDPQATQFISYSALSDFADALAEPLRVPKPNKMHLIAMDLPIVTGDKIHCLDILLAFTKRVLGETGDFTGLELQLEEKFMAANPSKVSYKPITTTLKRKQEEISALIIQRAFRKYMMQRSFQNKSFLYRHKHYNSATFEEETREKESLIASMHNENNGRKLDNSRTASCISLPLYYDGIARTDSGGV</sequence>
<dbReference type="PANTHER" id="PTHR10037:SF208">
    <property type="entry name" value="SODIUM CHANNEL PROTEIN TYPE 10 SUBUNIT ALPHA"/>
    <property type="match status" value="1"/>
</dbReference>
<dbReference type="Gene3D" id="1.20.5.1190">
    <property type="entry name" value="iswi atpase"/>
    <property type="match status" value="1"/>
</dbReference>
<evidence type="ECO:0000313" key="27">
    <source>
        <dbReference type="Proteomes" id="UP000053760"/>
    </source>
</evidence>
<evidence type="ECO:0000256" key="9">
    <source>
        <dbReference type="ARBA" id="ARBA00022843"/>
    </source>
</evidence>
<feature type="transmembrane region" description="Helical" evidence="21">
    <location>
        <begin position="1141"/>
        <end position="1160"/>
    </location>
</feature>
<keyword evidence="13 21" id="KW-0406">Ion transport</keyword>
<evidence type="ECO:0000256" key="15">
    <source>
        <dbReference type="ARBA" id="ARBA00023157"/>
    </source>
</evidence>
<keyword evidence="15" id="KW-1015">Disulfide bond</keyword>
<dbReference type="Gene3D" id="1.20.120.350">
    <property type="entry name" value="Voltage-gated potassium channels. Chain C"/>
    <property type="match status" value="4"/>
</dbReference>
<keyword evidence="9" id="KW-0832">Ubl conjugation</keyword>
<dbReference type="InterPro" id="IPR058542">
    <property type="entry name" value="IQ_SCN5A_C"/>
</dbReference>
<comment type="subunit">
    <text evidence="20">The channel consists of an ion conducting pore forming alpha-subunit regulated by one or more associated auxiliary subunits SCN1B, SCN2B and SCN3B; electrophysiological properties may vary depending on the type of the associated beta subunits. Found in a number of complexes with PRX, DYNLT1 and PDZD2. Interacts with proteins such as FSTL1, PRX, DYNLT1, PDZD2, S100A10 and many others. Interacts with NEDD4 and NEDD4L.</text>
</comment>
<organism evidence="26 27">
    <name type="scientific">Cuculus canorus</name>
    <name type="common">Common cuckoo</name>
    <dbReference type="NCBI Taxonomy" id="55661"/>
    <lineage>
        <taxon>Eukaryota</taxon>
        <taxon>Metazoa</taxon>
        <taxon>Chordata</taxon>
        <taxon>Craniata</taxon>
        <taxon>Vertebrata</taxon>
        <taxon>Euteleostomi</taxon>
        <taxon>Archelosauria</taxon>
        <taxon>Archosauria</taxon>
        <taxon>Dinosauria</taxon>
        <taxon>Saurischia</taxon>
        <taxon>Theropoda</taxon>
        <taxon>Coelurosauria</taxon>
        <taxon>Aves</taxon>
        <taxon>Neognathae</taxon>
        <taxon>Neoaves</taxon>
        <taxon>Otidimorphae</taxon>
        <taxon>Cuculiformes</taxon>
        <taxon>Cuculidae</taxon>
        <taxon>Cuculus</taxon>
    </lineage>
</organism>
<evidence type="ECO:0000313" key="26">
    <source>
        <dbReference type="EMBL" id="KFO74232.1"/>
    </source>
</evidence>
<feature type="non-terminal residue" evidence="26">
    <location>
        <position position="1"/>
    </location>
</feature>
<keyword evidence="4 21" id="KW-0894">Sodium channel</keyword>
<feature type="transmembrane region" description="Helical" evidence="21">
    <location>
        <begin position="1559"/>
        <end position="1587"/>
    </location>
</feature>
<comment type="function">
    <text evidence="21">Mediates the voltage-dependent sodium ion permeability of excitable membranes. Assuming opened or closed conformations in response to the voltage difference across the membrane, the protein forms a sodium-selective channel through which Na(+) ions may pass in accordance with their electrochemical gradient.</text>
</comment>
<dbReference type="GO" id="GO:0005248">
    <property type="term" value="F:voltage-gated sodium channel activity"/>
    <property type="evidence" value="ECO:0007669"/>
    <property type="project" value="InterPro"/>
</dbReference>
<feature type="transmembrane region" description="Helical" evidence="21">
    <location>
        <begin position="660"/>
        <end position="682"/>
    </location>
</feature>
<keyword evidence="16" id="KW-0325">Glycoprotein</keyword>
<dbReference type="FunFam" id="1.10.287.70:FF:000156">
    <property type="entry name" value="Voltage-gated sodium channel Nav2.1"/>
    <property type="match status" value="1"/>
</dbReference>
<feature type="transmembrane region" description="Helical" evidence="21">
    <location>
        <begin position="1661"/>
        <end position="1684"/>
    </location>
</feature>
<feature type="transmembrane region" description="Helical" evidence="21">
    <location>
        <begin position="115"/>
        <end position="137"/>
    </location>
</feature>
<evidence type="ECO:0000256" key="2">
    <source>
        <dbReference type="ARBA" id="ARBA00006764"/>
    </source>
</evidence>
<evidence type="ECO:0000256" key="17">
    <source>
        <dbReference type="ARBA" id="ARBA00023201"/>
    </source>
</evidence>
<comment type="function">
    <text evidence="19">Tetrodotoxin-resistant channel that mediates the voltage-dependent sodium ion permeability of excitable membranes. Assuming opened or closed conformations in response to the voltage difference across the membrane, the protein forms a sodium-selective channel through which sodium ions may pass in accordance with their electrochemical gradient. Plays a role in neuropathic pain mechanisms.</text>
</comment>
<keyword evidence="14 21" id="KW-0472">Membrane</keyword>
<reference evidence="26 27" key="1">
    <citation type="submission" date="2014-04" db="EMBL/GenBank/DDBJ databases">
        <title>Genome evolution of avian class.</title>
        <authorList>
            <person name="Zhang G."/>
            <person name="Li C."/>
        </authorList>
    </citation>
    <scope>NUCLEOTIDE SEQUENCE [LARGE SCALE GENOMIC DNA]</scope>
    <source>
        <strain evidence="26">BGI_N303</strain>
    </source>
</reference>
<comment type="caution">
    <text evidence="21">Lacks conserved residue(s) required for the propagation of feature annotation.</text>
</comment>
<keyword evidence="22" id="KW-0175">Coiled coil</keyword>
<feature type="transmembrane region" description="Helical" evidence="21">
    <location>
        <begin position="1247"/>
        <end position="1273"/>
    </location>
</feature>
<dbReference type="PRINTS" id="PR00170">
    <property type="entry name" value="NACHANNEL"/>
</dbReference>
<dbReference type="CDD" id="cd13433">
    <property type="entry name" value="Na_channel_gate"/>
    <property type="match status" value="1"/>
</dbReference>
<comment type="subcellular location">
    <subcellularLocation>
        <location evidence="1 21">Cell membrane</location>
        <topology evidence="1 21">Multi-pass membrane protein</topology>
    </subcellularLocation>
</comment>
<comment type="similarity">
    <text evidence="2">Belongs to the sodium channel (TC 1.A.1.10) family. Nav1.8/SCN10A subfamily.</text>
</comment>
<dbReference type="Pfam" id="PF00520">
    <property type="entry name" value="Ion_trans"/>
    <property type="match status" value="4"/>
</dbReference>
<evidence type="ECO:0000256" key="8">
    <source>
        <dbReference type="ARBA" id="ARBA00022737"/>
    </source>
</evidence>
<dbReference type="FunFam" id="1.10.287.70:FF:000001">
    <property type="entry name" value="Sodium channel protein"/>
    <property type="match status" value="1"/>
</dbReference>
<dbReference type="FunFam" id="1.10.238.10:FF:000002">
    <property type="entry name" value="Sodium channel protein"/>
    <property type="match status" value="1"/>
</dbReference>
<keyword evidence="5" id="KW-1003">Cell membrane</keyword>
<dbReference type="FunFam" id="1.10.287.70:FF:000049">
    <property type="entry name" value="Voltage-dependent sodium channel 2"/>
    <property type="match status" value="1"/>
</dbReference>
<proteinExistence type="inferred from homology"/>
<evidence type="ECO:0000256" key="12">
    <source>
        <dbReference type="ARBA" id="ARBA00023053"/>
    </source>
</evidence>
<keyword evidence="3 21" id="KW-0813">Transport</keyword>
<feature type="non-terminal residue" evidence="26">
    <location>
        <position position="1899"/>
    </location>
</feature>
<feature type="domain" description="Ion transport" evidence="23">
    <location>
        <begin position="119"/>
        <end position="402"/>
    </location>
</feature>
<feature type="domain" description="SCN5A-like C-terminal IQ motif" evidence="25">
    <location>
        <begin position="1806"/>
        <end position="1839"/>
    </location>
</feature>
<feature type="transmembrane region" description="Helical" evidence="21">
    <location>
        <begin position="770"/>
        <end position="795"/>
    </location>
</feature>
<evidence type="ECO:0000259" key="23">
    <source>
        <dbReference type="Pfam" id="PF00520"/>
    </source>
</evidence>
<dbReference type="Proteomes" id="UP000053760">
    <property type="component" value="Unassembled WGS sequence"/>
</dbReference>
<keyword evidence="27" id="KW-1185">Reference proteome</keyword>
<evidence type="ECO:0000256" key="6">
    <source>
        <dbReference type="ARBA" id="ARBA00022553"/>
    </source>
</evidence>
<keyword evidence="11 21" id="KW-1133">Transmembrane helix</keyword>
<feature type="domain" description="Ion transport" evidence="23">
    <location>
        <begin position="1443"/>
        <end position="1694"/>
    </location>
</feature>
<feature type="transmembrane region" description="Helical" evidence="21">
    <location>
        <begin position="91"/>
        <end position="109"/>
    </location>
</feature>
<feature type="transmembrane region" description="Helical" evidence="21">
    <location>
        <begin position="1181"/>
        <end position="1203"/>
    </location>
</feature>
<feature type="transmembrane region" description="Helical" evidence="21">
    <location>
        <begin position="370"/>
        <end position="396"/>
    </location>
</feature>
<feature type="transmembrane region" description="Helical" evidence="21">
    <location>
        <begin position="1477"/>
        <end position="1500"/>
    </location>
</feature>
<evidence type="ECO:0000256" key="7">
    <source>
        <dbReference type="ARBA" id="ARBA00022692"/>
    </source>
</evidence>
<dbReference type="Pfam" id="PF24609">
    <property type="entry name" value="IQ_SCN5A_C"/>
    <property type="match status" value="1"/>
</dbReference>
<dbReference type="Gene3D" id="1.10.238.10">
    <property type="entry name" value="EF-hand"/>
    <property type="match status" value="1"/>
</dbReference>
<accession>A0A091GJD4</accession>
<feature type="transmembrane region" description="Helical" evidence="21">
    <location>
        <begin position="729"/>
        <end position="749"/>
    </location>
</feature>
<dbReference type="InterPro" id="IPR027359">
    <property type="entry name" value="Volt_channel_dom_sf"/>
</dbReference>
<evidence type="ECO:0000256" key="19">
    <source>
        <dbReference type="ARBA" id="ARBA00025291"/>
    </source>
</evidence>
<dbReference type="FunFam" id="1.20.120.350:FF:000003">
    <property type="entry name" value="Voltage-dependent sodium channel"/>
    <property type="match status" value="1"/>
</dbReference>
<feature type="transmembrane region" description="Helical" evidence="21">
    <location>
        <begin position="149"/>
        <end position="165"/>
    </location>
</feature>
<evidence type="ECO:0000256" key="18">
    <source>
        <dbReference type="ARBA" id="ARBA00023303"/>
    </source>
</evidence>
<dbReference type="InterPro" id="IPR001696">
    <property type="entry name" value="Na_channel_asu"/>
</dbReference>
<protein>
    <recommendedName>
        <fullName evidence="21">Sodium channel protein</fullName>
    </recommendedName>
</protein>
<keyword evidence="10 21" id="KW-0851">Voltage-gated channel</keyword>
<dbReference type="GO" id="GO:0001518">
    <property type="term" value="C:voltage-gated sodium channel complex"/>
    <property type="evidence" value="ECO:0007669"/>
    <property type="project" value="UniProtKB-UniRule"/>
</dbReference>
<keyword evidence="18 21" id="KW-0407">Ion channel</keyword>
<evidence type="ECO:0000256" key="5">
    <source>
        <dbReference type="ARBA" id="ARBA00022475"/>
    </source>
</evidence>
<feature type="domain" description="Ion transport" evidence="23">
    <location>
        <begin position="663"/>
        <end position="885"/>
    </location>
</feature>
<dbReference type="FunFam" id="1.20.120.350:FF:000068">
    <property type="entry name" value="Sodium channel protein"/>
    <property type="match status" value="1"/>
</dbReference>
<evidence type="ECO:0000256" key="11">
    <source>
        <dbReference type="ARBA" id="ARBA00022989"/>
    </source>
</evidence>
<feature type="transmembrane region" description="Helical" evidence="21">
    <location>
        <begin position="1209"/>
        <end position="1227"/>
    </location>
</feature>
<keyword evidence="8" id="KW-0677">Repeat</keyword>
<dbReference type="GO" id="GO:0086010">
    <property type="term" value="P:membrane depolarization during action potential"/>
    <property type="evidence" value="ECO:0007669"/>
    <property type="project" value="TreeGrafter"/>
</dbReference>
<evidence type="ECO:0000259" key="25">
    <source>
        <dbReference type="Pfam" id="PF24609"/>
    </source>
</evidence>
<dbReference type="InterPro" id="IPR010526">
    <property type="entry name" value="Na_trans_assoc_dom"/>
</dbReference>
<evidence type="ECO:0000256" key="3">
    <source>
        <dbReference type="ARBA" id="ARBA00022448"/>
    </source>
</evidence>
<keyword evidence="6" id="KW-0597">Phosphoprotein</keyword>
<dbReference type="EMBL" id="KL447509">
    <property type="protein sequence ID" value="KFO74232.1"/>
    <property type="molecule type" value="Genomic_DNA"/>
</dbReference>
<dbReference type="SUPFAM" id="SSF81324">
    <property type="entry name" value="Voltage-gated potassium channels"/>
    <property type="match status" value="4"/>
</dbReference>
<evidence type="ECO:0000256" key="10">
    <source>
        <dbReference type="ARBA" id="ARBA00022882"/>
    </source>
</evidence>